<reference evidence="5 7" key="2">
    <citation type="submission" date="2023-09" db="EMBL/GenBank/DDBJ databases">
        <title>Complete-Gapless Cercospora beticola genome.</title>
        <authorList>
            <person name="Wyatt N.A."/>
            <person name="Spanner R.E."/>
            <person name="Bolton M.D."/>
        </authorList>
    </citation>
    <scope>NUCLEOTIDE SEQUENCE [LARGE SCALE GENOMIC DNA]</scope>
    <source>
        <strain evidence="5">Cb09-40</strain>
    </source>
</reference>
<sequence>MRSRHALFSQAFALLAINAFAQSNNNYTCPSGNGTVYKDTTSDVLYVTRCGDEALPIEAFYQLDGVGSANDCWAWCSNNTACTGWTFRDAGTCYYKGVAVDGSPPVFAARNNPRLTSAIKLASYAPQASSYTCPFPQDRTVVNDANTGLPYVMRCGYDTYGTSYATNNATSSFNDCFAQCTSDSRCTTFTFTGGNNAVGPGVCVLKSSNPAFWYQPTPFTPTITRRRAAGIQLQAYNASSNGEPFFPPVDTTVYPPAATQIATQVILVTTTILQPVPTTILSTISRLTTITSSVTVTATNIATLPDSTRRITSLQVVPTTFATLQVVTITVTTLSTQAIVTVVPTTIIQALPRGTQNVLATRVNTATTVRNAVVTVTPVRSAQQTVTVYTD</sequence>
<keyword evidence="1" id="KW-0732">Signal</keyword>
<dbReference type="EMBL" id="CP134191">
    <property type="protein sequence ID" value="WPB06890.1"/>
    <property type="molecule type" value="Genomic_DNA"/>
</dbReference>
<accession>A0A2G5HTF1</accession>
<feature type="signal peptide" evidence="1">
    <location>
        <begin position="1"/>
        <end position="23"/>
    </location>
</feature>
<dbReference type="Proteomes" id="UP001302367">
    <property type="component" value="Chromosome 8"/>
</dbReference>
<evidence type="ECO:0000313" key="6">
    <source>
        <dbReference type="Proteomes" id="UP000230605"/>
    </source>
</evidence>
<feature type="domain" description="Apple" evidence="2">
    <location>
        <begin position="169"/>
        <end position="217"/>
    </location>
</feature>
<dbReference type="AlphaFoldDB" id="A0A2G5HTF1"/>
<evidence type="ECO:0000259" key="3">
    <source>
        <dbReference type="Pfam" id="PF14295"/>
    </source>
</evidence>
<proteinExistence type="predicted"/>
<reference evidence="4 6" key="1">
    <citation type="submission" date="2015-10" db="EMBL/GenBank/DDBJ databases">
        <title>The cercosporin biosynthetic gene cluster was horizontally transferred to several fungal lineages and shown to be expanded in Cercospora beticola based on microsynteny with recipient genomes.</title>
        <authorList>
            <person name="De Jonge R."/>
            <person name="Ebert M.K."/>
            <person name="Suttle J.C."/>
            <person name="Jurick Ii W.M."/>
            <person name="Secor G.A."/>
            <person name="Thomma B.P."/>
            <person name="Van De Peer Y."/>
            <person name="Bolton M.D."/>
        </authorList>
    </citation>
    <scope>NUCLEOTIDE SEQUENCE [LARGE SCALE GENOMIC DNA]</scope>
    <source>
        <strain evidence="4 6">09-40</strain>
    </source>
</reference>
<dbReference type="EMBL" id="LKMD01000103">
    <property type="protein sequence ID" value="PIA95810.1"/>
    <property type="molecule type" value="Genomic_DNA"/>
</dbReference>
<protein>
    <recommendedName>
        <fullName evidence="2 3">Apple domain-containing protein</fullName>
    </recommendedName>
</protein>
<keyword evidence="7" id="KW-1185">Reference proteome</keyword>
<evidence type="ECO:0000313" key="4">
    <source>
        <dbReference type="EMBL" id="PIA95810.1"/>
    </source>
</evidence>
<evidence type="ECO:0000259" key="2">
    <source>
        <dbReference type="Pfam" id="PF00024"/>
    </source>
</evidence>
<feature type="chain" id="PRO_5013774492" description="Apple domain-containing protein" evidence="1">
    <location>
        <begin position="24"/>
        <end position="391"/>
    </location>
</feature>
<dbReference type="Pfam" id="PF00024">
    <property type="entry name" value="PAN_1"/>
    <property type="match status" value="1"/>
</dbReference>
<dbReference type="InterPro" id="IPR003609">
    <property type="entry name" value="Pan_app"/>
</dbReference>
<dbReference type="Pfam" id="PF14295">
    <property type="entry name" value="PAN_4"/>
    <property type="match status" value="1"/>
</dbReference>
<evidence type="ECO:0000313" key="7">
    <source>
        <dbReference type="Proteomes" id="UP001302367"/>
    </source>
</evidence>
<evidence type="ECO:0000313" key="5">
    <source>
        <dbReference type="EMBL" id="WPB06890.1"/>
    </source>
</evidence>
<name>A0A2G5HTF1_CERBT</name>
<gene>
    <name evidence="4" type="ORF">CB0940_10183</name>
    <name evidence="5" type="ORF">RHO25_011550</name>
</gene>
<dbReference type="Gene3D" id="3.50.4.10">
    <property type="entry name" value="Hepatocyte Growth Factor"/>
    <property type="match status" value="2"/>
</dbReference>
<feature type="domain" description="Apple" evidence="3">
    <location>
        <begin position="66"/>
        <end position="94"/>
    </location>
</feature>
<evidence type="ECO:0000256" key="1">
    <source>
        <dbReference type="SAM" id="SignalP"/>
    </source>
</evidence>
<dbReference type="OrthoDB" id="3944336at2759"/>
<dbReference type="Proteomes" id="UP000230605">
    <property type="component" value="Chromosome 8"/>
</dbReference>
<organism evidence="4 6">
    <name type="scientific">Cercospora beticola</name>
    <name type="common">Sugarbeet leaf spot fungus</name>
    <dbReference type="NCBI Taxonomy" id="122368"/>
    <lineage>
        <taxon>Eukaryota</taxon>
        <taxon>Fungi</taxon>
        <taxon>Dikarya</taxon>
        <taxon>Ascomycota</taxon>
        <taxon>Pezizomycotina</taxon>
        <taxon>Dothideomycetes</taxon>
        <taxon>Dothideomycetidae</taxon>
        <taxon>Mycosphaerellales</taxon>
        <taxon>Mycosphaerellaceae</taxon>
        <taxon>Cercospora</taxon>
    </lineage>
</organism>